<evidence type="ECO:0000313" key="5">
    <source>
        <dbReference type="EMBL" id="MBP1889331.1"/>
    </source>
</evidence>
<dbReference type="RefSeq" id="WP_209796041.1">
    <property type="nucleotide sequence ID" value="NZ_JAGGJZ010000002.1"/>
</dbReference>
<feature type="compositionally biased region" description="Low complexity" evidence="3">
    <location>
        <begin position="409"/>
        <end position="420"/>
    </location>
</feature>
<dbReference type="SUPFAM" id="SSF53187">
    <property type="entry name" value="Zn-dependent exopeptidases"/>
    <property type="match status" value="1"/>
</dbReference>
<feature type="region of interest" description="Disordered" evidence="3">
    <location>
        <begin position="409"/>
        <end position="443"/>
    </location>
</feature>
<dbReference type="SMART" id="SM00287">
    <property type="entry name" value="SH3b"/>
    <property type="match status" value="3"/>
</dbReference>
<accession>A0ABS4EZA2</accession>
<keyword evidence="2" id="KW-0961">Cell wall biogenesis/degradation</keyword>
<dbReference type="Gene3D" id="3.40.630.40">
    <property type="entry name" value="Zn-dependent exopeptidases"/>
    <property type="match status" value="1"/>
</dbReference>
<dbReference type="Proteomes" id="UP000783390">
    <property type="component" value="Unassembled WGS sequence"/>
</dbReference>
<dbReference type="InterPro" id="IPR003646">
    <property type="entry name" value="SH3-like_bac-type"/>
</dbReference>
<evidence type="ECO:0000256" key="1">
    <source>
        <dbReference type="ARBA" id="ARBA00022801"/>
    </source>
</evidence>
<protein>
    <submittedName>
        <fullName evidence="5">N-acetylmuramoyl-L-alanine amidase/uncharacterized protein YraI</fullName>
    </submittedName>
</protein>
<feature type="compositionally biased region" description="Basic and acidic residues" evidence="3">
    <location>
        <begin position="335"/>
        <end position="345"/>
    </location>
</feature>
<dbReference type="InterPro" id="IPR052354">
    <property type="entry name" value="Cell_Wall_Dynamics_Protein"/>
</dbReference>
<evidence type="ECO:0000256" key="3">
    <source>
        <dbReference type="SAM" id="MobiDB-lite"/>
    </source>
</evidence>
<dbReference type="PANTHER" id="PTHR34408">
    <property type="entry name" value="FAMILY PROTEIN, PUTATIVE-RELATED"/>
    <property type="match status" value="1"/>
</dbReference>
<name>A0ABS4EZA2_9CLOT</name>
<feature type="domain" description="SH3b" evidence="4">
    <location>
        <begin position="430"/>
        <end position="492"/>
    </location>
</feature>
<feature type="domain" description="SH3b" evidence="4">
    <location>
        <begin position="347"/>
        <end position="409"/>
    </location>
</feature>
<evidence type="ECO:0000259" key="4">
    <source>
        <dbReference type="PROSITE" id="PS51781"/>
    </source>
</evidence>
<evidence type="ECO:0000256" key="2">
    <source>
        <dbReference type="ARBA" id="ARBA00023316"/>
    </source>
</evidence>
<evidence type="ECO:0000313" key="6">
    <source>
        <dbReference type="Proteomes" id="UP000783390"/>
    </source>
</evidence>
<sequence>MRREKLKRIIKTTLFMLAISLIPIGGKITDADSKLGLENEFLSVTNGHDREKIIVENGISLKFGEILDLSKYNDFKMSNEHTVTINNGIVTPKNEGTVYLSQKKGDKLHVIEVYVSNDKGKVYSKSNEVDRNYYKVFIDPGHGGHDDGSSAFGLKEDELNLKIGLKIQKRLESKGIEVKMSRSSDKYISLIDRAKMANEYGADLFVSNHINSFDSGSAHGIETYYHSKKSNHKPLSDNIQNNSIKETGAYNRGVKNENFAVLRESEMPSSLFEGGFISNKAESEKLKDDKYQDKLAKAVADGIEKYLKDNIKLNGNDNTTESKPDSKPEAPGNKPVEKPQEKPESVTKIGTVTASALNIRKGPSTKNTIIGSLKKGSKVEIISTSNGWHKIKYKNGYGYVSADYVKINSTSSNSSSNSNSKPQEKPESVTRKGTVTASALNIRKGPSTKNTIIGSLKKGSKVEIISTSNGWHKIKYKNGYGYVSADYVKINSTSSNSSSNSNSKPQEKPESVTRKGTVTASALNIRKGPSTKNTIIGSLKRGSKVEIVSTSKGWHKIKYKNGYGYVSTDYIRF</sequence>
<feature type="compositionally biased region" description="Low complexity" evidence="3">
    <location>
        <begin position="493"/>
        <end position="503"/>
    </location>
</feature>
<gene>
    <name evidence="5" type="ORF">J2Z53_000912</name>
</gene>
<comment type="caution">
    <text evidence="5">The sequence shown here is derived from an EMBL/GenBank/DDBJ whole genome shotgun (WGS) entry which is preliminary data.</text>
</comment>
<feature type="region of interest" description="Disordered" evidence="3">
    <location>
        <begin position="493"/>
        <end position="516"/>
    </location>
</feature>
<dbReference type="Pfam" id="PF01520">
    <property type="entry name" value="Amidase_3"/>
    <property type="match status" value="1"/>
</dbReference>
<dbReference type="CDD" id="cd02696">
    <property type="entry name" value="MurNAc-LAA"/>
    <property type="match status" value="1"/>
</dbReference>
<dbReference type="Pfam" id="PF08239">
    <property type="entry name" value="SH3_3"/>
    <property type="match status" value="3"/>
</dbReference>
<reference evidence="5 6" key="1">
    <citation type="submission" date="2021-03" db="EMBL/GenBank/DDBJ databases">
        <title>Genomic Encyclopedia of Type Strains, Phase IV (KMG-IV): sequencing the most valuable type-strain genomes for metagenomic binning, comparative biology and taxonomic classification.</title>
        <authorList>
            <person name="Goeker M."/>
        </authorList>
    </citation>
    <scope>NUCLEOTIDE SEQUENCE [LARGE SCALE GENOMIC DNA]</scope>
    <source>
        <strain evidence="5 6">DSM 3984</strain>
    </source>
</reference>
<dbReference type="SMART" id="SM00646">
    <property type="entry name" value="Ami_3"/>
    <property type="match status" value="1"/>
</dbReference>
<dbReference type="PROSITE" id="PS51781">
    <property type="entry name" value="SH3B"/>
    <property type="match status" value="3"/>
</dbReference>
<dbReference type="EMBL" id="JAGGJZ010000002">
    <property type="protein sequence ID" value="MBP1889331.1"/>
    <property type="molecule type" value="Genomic_DNA"/>
</dbReference>
<feature type="region of interest" description="Disordered" evidence="3">
    <location>
        <begin position="312"/>
        <end position="349"/>
    </location>
</feature>
<dbReference type="SUPFAM" id="SSF50044">
    <property type="entry name" value="SH3-domain"/>
    <property type="match status" value="2"/>
</dbReference>
<dbReference type="Gene3D" id="2.30.30.40">
    <property type="entry name" value="SH3 Domains"/>
    <property type="match status" value="3"/>
</dbReference>
<feature type="domain" description="SH3b" evidence="4">
    <location>
        <begin position="513"/>
        <end position="573"/>
    </location>
</feature>
<dbReference type="PANTHER" id="PTHR34408:SF1">
    <property type="entry name" value="GLYCOSYL HYDROLASE FAMILY 19 DOMAIN-CONTAINING PROTEIN HI_1415"/>
    <property type="match status" value="1"/>
</dbReference>
<dbReference type="InterPro" id="IPR036028">
    <property type="entry name" value="SH3-like_dom_sf"/>
</dbReference>
<dbReference type="InterPro" id="IPR002508">
    <property type="entry name" value="MurNAc-LAA_cat"/>
</dbReference>
<proteinExistence type="predicted"/>
<keyword evidence="1" id="KW-0378">Hydrolase</keyword>
<organism evidence="5 6">
    <name type="scientific">Clostridium moniliforme</name>
    <dbReference type="NCBI Taxonomy" id="39489"/>
    <lineage>
        <taxon>Bacteria</taxon>
        <taxon>Bacillati</taxon>
        <taxon>Bacillota</taxon>
        <taxon>Clostridia</taxon>
        <taxon>Eubacteriales</taxon>
        <taxon>Clostridiaceae</taxon>
        <taxon>Clostridium</taxon>
    </lineage>
</organism>
<keyword evidence="6" id="KW-1185">Reference proteome</keyword>